<accession>A0AC60PV32</accession>
<reference evidence="1 2" key="1">
    <citation type="journal article" date="2020" name="Cell">
        <title>Large-Scale Comparative Analyses of Tick Genomes Elucidate Their Genetic Diversity and Vector Capacities.</title>
        <authorList>
            <consortium name="Tick Genome and Microbiome Consortium (TIGMIC)"/>
            <person name="Jia N."/>
            <person name="Wang J."/>
            <person name="Shi W."/>
            <person name="Du L."/>
            <person name="Sun Y."/>
            <person name="Zhan W."/>
            <person name="Jiang J.F."/>
            <person name="Wang Q."/>
            <person name="Zhang B."/>
            <person name="Ji P."/>
            <person name="Bell-Sakyi L."/>
            <person name="Cui X.M."/>
            <person name="Yuan T.T."/>
            <person name="Jiang B.G."/>
            <person name="Yang W.F."/>
            <person name="Lam T.T."/>
            <person name="Chang Q.C."/>
            <person name="Ding S.J."/>
            <person name="Wang X.J."/>
            <person name="Zhu J.G."/>
            <person name="Ruan X.D."/>
            <person name="Zhao L."/>
            <person name="Wei J.T."/>
            <person name="Ye R.Z."/>
            <person name="Que T.C."/>
            <person name="Du C.H."/>
            <person name="Zhou Y.H."/>
            <person name="Cheng J.X."/>
            <person name="Dai P.F."/>
            <person name="Guo W.B."/>
            <person name="Han X.H."/>
            <person name="Huang E.J."/>
            <person name="Li L.F."/>
            <person name="Wei W."/>
            <person name="Gao Y.C."/>
            <person name="Liu J.Z."/>
            <person name="Shao H.Z."/>
            <person name="Wang X."/>
            <person name="Wang C.C."/>
            <person name="Yang T.C."/>
            <person name="Huo Q.B."/>
            <person name="Li W."/>
            <person name="Chen H.Y."/>
            <person name="Chen S.E."/>
            <person name="Zhou L.G."/>
            <person name="Ni X.B."/>
            <person name="Tian J.H."/>
            <person name="Sheng Y."/>
            <person name="Liu T."/>
            <person name="Pan Y.S."/>
            <person name="Xia L.Y."/>
            <person name="Li J."/>
            <person name="Zhao F."/>
            <person name="Cao W.C."/>
        </authorList>
    </citation>
    <scope>NUCLEOTIDE SEQUENCE [LARGE SCALE GENOMIC DNA]</scope>
    <source>
        <strain evidence="1">Iper-2018</strain>
    </source>
</reference>
<proteinExistence type="predicted"/>
<keyword evidence="2" id="KW-1185">Reference proteome</keyword>
<evidence type="ECO:0000313" key="1">
    <source>
        <dbReference type="EMBL" id="KAG0425032.1"/>
    </source>
</evidence>
<protein>
    <submittedName>
        <fullName evidence="1">Uncharacterized protein</fullName>
    </submittedName>
</protein>
<organism evidence="1 2">
    <name type="scientific">Ixodes persulcatus</name>
    <name type="common">Taiga tick</name>
    <dbReference type="NCBI Taxonomy" id="34615"/>
    <lineage>
        <taxon>Eukaryota</taxon>
        <taxon>Metazoa</taxon>
        <taxon>Ecdysozoa</taxon>
        <taxon>Arthropoda</taxon>
        <taxon>Chelicerata</taxon>
        <taxon>Arachnida</taxon>
        <taxon>Acari</taxon>
        <taxon>Parasitiformes</taxon>
        <taxon>Ixodida</taxon>
        <taxon>Ixodoidea</taxon>
        <taxon>Ixodidae</taxon>
        <taxon>Ixodinae</taxon>
        <taxon>Ixodes</taxon>
    </lineage>
</organism>
<comment type="caution">
    <text evidence="1">The sequence shown here is derived from an EMBL/GenBank/DDBJ whole genome shotgun (WGS) entry which is preliminary data.</text>
</comment>
<evidence type="ECO:0000313" key="2">
    <source>
        <dbReference type="Proteomes" id="UP000805193"/>
    </source>
</evidence>
<dbReference type="EMBL" id="JABSTQ010009900">
    <property type="protein sequence ID" value="KAG0425032.1"/>
    <property type="molecule type" value="Genomic_DNA"/>
</dbReference>
<dbReference type="Proteomes" id="UP000805193">
    <property type="component" value="Unassembled WGS sequence"/>
</dbReference>
<sequence length="572" mass="64532">MLLPQRPPPEKEKEKEKENTPPNPQNQQEWPALQERGRSRTKDPIKKKSPNEVSIEAEEIPIDQSTTNLIQAPAQSQPQGVGRAIAVTTVQIPNPAGESLQQQELDRKIIAIGRGNAALHENTTTMQNSMETFRSEMNSYRSELHTIMQDIMNRLDGDRRSDLRPDAGNLGMKKRWQLLRHLLDPDENKTEQKHRMTKILQTYSGSNDELIAQIRNTYLPIGPQIPLPPYTGQTNSEMDKDITEAEVRLAIGKLREIPDVPALKVLGLQIQSTRLNHNFLQTIERNLNQTIGLLKRVTNKHAGLTEQDRVRLLQAFVVSRIVYSIPYLKLTKAETDKIDILIRHAYKAALRLPPGTSTARLEGLGLHNKASELVEAHLMGQYERLARTPTGRHILRNLRIGHHSLYQDATTIPLDIHAHIIAKPLPCNMHPTHHTDWRKQRACALHKNYKNDPRVVHVDAAEYRHHEAFTAVAADKSLSLEQSHVWRQLQTGVFPNPATMNHIHPSLYPTSACPLCGAHANLAHIIWACPQDPFPEIPSEESPDQDLQARLVKRAEEVAGKPRPTASTGPPT</sequence>
<name>A0AC60PV32_IXOPE</name>
<gene>
    <name evidence="1" type="ORF">HPB47_027776</name>
</gene>